<reference evidence="2 3" key="1">
    <citation type="journal article" date="2019" name="Commun. Biol.">
        <title>The bagworm genome reveals a unique fibroin gene that provides high tensile strength.</title>
        <authorList>
            <person name="Kono N."/>
            <person name="Nakamura H."/>
            <person name="Ohtoshi R."/>
            <person name="Tomita M."/>
            <person name="Numata K."/>
            <person name="Arakawa K."/>
        </authorList>
    </citation>
    <scope>NUCLEOTIDE SEQUENCE [LARGE SCALE GENOMIC DNA]</scope>
</reference>
<keyword evidence="3" id="KW-1185">Reference proteome</keyword>
<comment type="caution">
    <text evidence="2">The sequence shown here is derived from an EMBL/GenBank/DDBJ whole genome shotgun (WGS) entry which is preliminary data.</text>
</comment>
<evidence type="ECO:0000313" key="3">
    <source>
        <dbReference type="Proteomes" id="UP000299102"/>
    </source>
</evidence>
<accession>A0A4C1VG96</accession>
<evidence type="ECO:0000313" key="2">
    <source>
        <dbReference type="EMBL" id="GBP37352.1"/>
    </source>
</evidence>
<gene>
    <name evidence="2" type="ORF">EVAR_22812_1</name>
</gene>
<feature type="region of interest" description="Disordered" evidence="1">
    <location>
        <begin position="134"/>
        <end position="171"/>
    </location>
</feature>
<protein>
    <submittedName>
        <fullName evidence="2">Uncharacterized protein</fullName>
    </submittedName>
</protein>
<proteinExistence type="predicted"/>
<organism evidence="2 3">
    <name type="scientific">Eumeta variegata</name>
    <name type="common">Bagworm moth</name>
    <name type="synonym">Eumeta japonica</name>
    <dbReference type="NCBI Taxonomy" id="151549"/>
    <lineage>
        <taxon>Eukaryota</taxon>
        <taxon>Metazoa</taxon>
        <taxon>Ecdysozoa</taxon>
        <taxon>Arthropoda</taxon>
        <taxon>Hexapoda</taxon>
        <taxon>Insecta</taxon>
        <taxon>Pterygota</taxon>
        <taxon>Neoptera</taxon>
        <taxon>Endopterygota</taxon>
        <taxon>Lepidoptera</taxon>
        <taxon>Glossata</taxon>
        <taxon>Ditrysia</taxon>
        <taxon>Tineoidea</taxon>
        <taxon>Psychidae</taxon>
        <taxon>Oiketicinae</taxon>
        <taxon>Eumeta</taxon>
    </lineage>
</organism>
<sequence length="171" mass="19130">MIRCLRIFLQSSSITSGKQMFVYQSLLKVRQCSKAINIFSFIKTRSDHSIKGTSLAHHFGCFRLISIEPYGRLLLCFEVLTINPRFVTCYYVSHQISRLFLKSAKLVQFITVQSYGIITVIDRSYRRSPPLARAVGAAPRGGADTPPAQVHTPNKSSSPVPRSAAKNHPFA</sequence>
<feature type="compositionally biased region" description="Polar residues" evidence="1">
    <location>
        <begin position="151"/>
        <end position="160"/>
    </location>
</feature>
<feature type="compositionally biased region" description="Low complexity" evidence="1">
    <location>
        <begin position="134"/>
        <end position="143"/>
    </location>
</feature>
<name>A0A4C1VG96_EUMVA</name>
<evidence type="ECO:0000256" key="1">
    <source>
        <dbReference type="SAM" id="MobiDB-lite"/>
    </source>
</evidence>
<dbReference type="AlphaFoldDB" id="A0A4C1VG96"/>
<dbReference type="EMBL" id="BGZK01000332">
    <property type="protein sequence ID" value="GBP37352.1"/>
    <property type="molecule type" value="Genomic_DNA"/>
</dbReference>
<dbReference type="Proteomes" id="UP000299102">
    <property type="component" value="Unassembled WGS sequence"/>
</dbReference>